<feature type="domain" description="CusB-like beta-barrel" evidence="5">
    <location>
        <begin position="205"/>
        <end position="277"/>
    </location>
</feature>
<name>A0A512DQH8_9PROT</name>
<sequence length="367" mass="38431">MRLVWQLVTIVGIAAAAGGVWYGAPLMRGDGGPQAAAPDRTAKPVNVIAAAVVTGPISTMVDAVGTLRANEAVTINSKQTGNIKTIRFDDGQIVERGAVLVELDDAEARAQLAVAEADRRNAQQLLERSRALLTRQAVAEARVDELTAARDRADAAARAARARLQDLVVTAPFAGQTGLRRVSPGALVSNGTAITTLDDIRTVKLDFRVPEAALGSLRQGLGVSAKSPAYPTETFTGIVSAIDTRVDPVTRAVEVVAVLPNADLRLKPGMFMNVGLTLSTKGDAVLIAEEALVPLGERQFVFVVADGRAQRRAITIGLRQAGMVQVRDGVKPGEIVVVRGTQRVRDGLPVKAETSPPPTVPATAAGS</sequence>
<organism evidence="7 8">
    <name type="scientific">Skermanella aerolata</name>
    <dbReference type="NCBI Taxonomy" id="393310"/>
    <lineage>
        <taxon>Bacteria</taxon>
        <taxon>Pseudomonadati</taxon>
        <taxon>Pseudomonadota</taxon>
        <taxon>Alphaproteobacteria</taxon>
        <taxon>Rhodospirillales</taxon>
        <taxon>Azospirillaceae</taxon>
        <taxon>Skermanella</taxon>
    </lineage>
</organism>
<protein>
    <submittedName>
        <fullName evidence="7">MexH family multidrug efflux RND transporter periplasmic adaptor subunit</fullName>
    </submittedName>
</protein>
<accession>A0A512DQH8</accession>
<evidence type="ECO:0000256" key="3">
    <source>
        <dbReference type="SAM" id="MobiDB-lite"/>
    </source>
</evidence>
<dbReference type="Gene3D" id="2.40.30.170">
    <property type="match status" value="1"/>
</dbReference>
<dbReference type="Pfam" id="PF25917">
    <property type="entry name" value="BSH_RND"/>
    <property type="match status" value="1"/>
</dbReference>
<dbReference type="Pfam" id="PF25989">
    <property type="entry name" value="YknX_C"/>
    <property type="match status" value="1"/>
</dbReference>
<keyword evidence="2" id="KW-0175">Coiled coil</keyword>
<dbReference type="PANTHER" id="PTHR30469">
    <property type="entry name" value="MULTIDRUG RESISTANCE PROTEIN MDTA"/>
    <property type="match status" value="1"/>
</dbReference>
<comment type="caution">
    <text evidence="7">The sequence shown here is derived from an EMBL/GenBank/DDBJ whole genome shotgun (WGS) entry which is preliminary data.</text>
</comment>
<dbReference type="NCBIfam" id="TIGR01730">
    <property type="entry name" value="RND_mfp"/>
    <property type="match status" value="1"/>
</dbReference>
<dbReference type="InterPro" id="IPR058792">
    <property type="entry name" value="Beta-barrel_RND_2"/>
</dbReference>
<dbReference type="GO" id="GO:0015562">
    <property type="term" value="F:efflux transmembrane transporter activity"/>
    <property type="evidence" value="ECO:0007669"/>
    <property type="project" value="TreeGrafter"/>
</dbReference>
<evidence type="ECO:0000259" key="5">
    <source>
        <dbReference type="Pfam" id="PF25954"/>
    </source>
</evidence>
<dbReference type="InterPro" id="IPR006143">
    <property type="entry name" value="RND_pump_MFP"/>
</dbReference>
<evidence type="ECO:0000256" key="2">
    <source>
        <dbReference type="SAM" id="Coils"/>
    </source>
</evidence>
<dbReference type="InterPro" id="IPR058637">
    <property type="entry name" value="YknX-like_C"/>
</dbReference>
<dbReference type="Gene3D" id="1.10.287.470">
    <property type="entry name" value="Helix hairpin bin"/>
    <property type="match status" value="1"/>
</dbReference>
<dbReference type="Gene3D" id="2.40.420.20">
    <property type="match status" value="1"/>
</dbReference>
<dbReference type="Gene3D" id="2.40.50.100">
    <property type="match status" value="1"/>
</dbReference>
<feature type="coiled-coil region" evidence="2">
    <location>
        <begin position="112"/>
        <end position="163"/>
    </location>
</feature>
<dbReference type="AlphaFoldDB" id="A0A512DQH8"/>
<reference evidence="7 8" key="1">
    <citation type="submission" date="2019-07" db="EMBL/GenBank/DDBJ databases">
        <title>Whole genome shotgun sequence of Skermanella aerolata NBRC 106429.</title>
        <authorList>
            <person name="Hosoyama A."/>
            <person name="Uohara A."/>
            <person name="Ohji S."/>
            <person name="Ichikawa N."/>
        </authorList>
    </citation>
    <scope>NUCLEOTIDE SEQUENCE [LARGE SCALE GENOMIC DNA]</scope>
    <source>
        <strain evidence="7 8">NBRC 106429</strain>
    </source>
</reference>
<comment type="similarity">
    <text evidence="1">Belongs to the membrane fusion protein (MFP) (TC 8.A.1) family.</text>
</comment>
<feature type="region of interest" description="Disordered" evidence="3">
    <location>
        <begin position="348"/>
        <end position="367"/>
    </location>
</feature>
<dbReference type="InterPro" id="IPR058625">
    <property type="entry name" value="MdtA-like_BSH"/>
</dbReference>
<evidence type="ECO:0000313" key="7">
    <source>
        <dbReference type="EMBL" id="GEO38752.1"/>
    </source>
</evidence>
<evidence type="ECO:0000313" key="8">
    <source>
        <dbReference type="Proteomes" id="UP000321523"/>
    </source>
</evidence>
<keyword evidence="8" id="KW-1185">Reference proteome</keyword>
<dbReference type="FunFam" id="2.40.30.170:FF:000010">
    <property type="entry name" value="Efflux RND transporter periplasmic adaptor subunit"/>
    <property type="match status" value="1"/>
</dbReference>
<gene>
    <name evidence="7" type="ORF">SAE02_29000</name>
</gene>
<evidence type="ECO:0000256" key="1">
    <source>
        <dbReference type="ARBA" id="ARBA00009477"/>
    </source>
</evidence>
<dbReference type="Pfam" id="PF25954">
    <property type="entry name" value="Beta-barrel_RND_2"/>
    <property type="match status" value="1"/>
</dbReference>
<proteinExistence type="inferred from homology"/>
<dbReference type="SUPFAM" id="SSF111369">
    <property type="entry name" value="HlyD-like secretion proteins"/>
    <property type="match status" value="1"/>
</dbReference>
<evidence type="ECO:0000259" key="4">
    <source>
        <dbReference type="Pfam" id="PF25917"/>
    </source>
</evidence>
<evidence type="ECO:0000259" key="6">
    <source>
        <dbReference type="Pfam" id="PF25989"/>
    </source>
</evidence>
<dbReference type="EMBL" id="BJYZ01000013">
    <property type="protein sequence ID" value="GEO38752.1"/>
    <property type="molecule type" value="Genomic_DNA"/>
</dbReference>
<dbReference type="GO" id="GO:1990281">
    <property type="term" value="C:efflux pump complex"/>
    <property type="evidence" value="ECO:0007669"/>
    <property type="project" value="TreeGrafter"/>
</dbReference>
<dbReference type="Proteomes" id="UP000321523">
    <property type="component" value="Unassembled WGS sequence"/>
</dbReference>
<feature type="domain" description="YknX-like C-terminal permuted SH3-like" evidence="6">
    <location>
        <begin position="289"/>
        <end position="351"/>
    </location>
</feature>
<dbReference type="PANTHER" id="PTHR30469:SF16">
    <property type="entry name" value="HAE1 FAMILY EFFLUX PUMP MFP COMPONENT"/>
    <property type="match status" value="1"/>
</dbReference>
<feature type="domain" description="Multidrug resistance protein MdtA-like barrel-sandwich hybrid" evidence="4">
    <location>
        <begin position="72"/>
        <end position="193"/>
    </location>
</feature>